<evidence type="ECO:0000256" key="5">
    <source>
        <dbReference type="ARBA" id="ARBA00022553"/>
    </source>
</evidence>
<accession>A0A9D1WAJ1</accession>
<keyword evidence="12" id="KW-0175">Coiled coil</keyword>
<evidence type="ECO:0000256" key="10">
    <source>
        <dbReference type="ARBA" id="ARBA00023012"/>
    </source>
</evidence>
<proteinExistence type="predicted"/>
<dbReference type="Gene3D" id="3.30.565.10">
    <property type="entry name" value="Histidine kinase-like ATPase, C-terminal domain"/>
    <property type="match status" value="1"/>
</dbReference>
<comment type="catalytic activity">
    <reaction evidence="1">
        <text>ATP + protein L-histidine = ADP + protein N-phospho-L-histidine.</text>
        <dbReference type="EC" id="2.7.13.3"/>
    </reaction>
</comment>
<dbReference type="GO" id="GO:0005524">
    <property type="term" value="F:ATP binding"/>
    <property type="evidence" value="ECO:0007669"/>
    <property type="project" value="UniProtKB-KW"/>
</dbReference>
<comment type="caution">
    <text evidence="15">The sequence shown here is derived from an EMBL/GenBank/DDBJ whole genome shotgun (WGS) entry which is preliminary data.</text>
</comment>
<dbReference type="InterPro" id="IPR003661">
    <property type="entry name" value="HisK_dim/P_dom"/>
</dbReference>
<dbReference type="SUPFAM" id="SSF55874">
    <property type="entry name" value="ATPase domain of HSP90 chaperone/DNA topoisomerase II/histidine kinase"/>
    <property type="match status" value="1"/>
</dbReference>
<evidence type="ECO:0000259" key="14">
    <source>
        <dbReference type="PROSITE" id="PS50109"/>
    </source>
</evidence>
<dbReference type="InterPro" id="IPR005467">
    <property type="entry name" value="His_kinase_dom"/>
</dbReference>
<keyword evidence="5" id="KW-0597">Phosphoprotein</keyword>
<dbReference type="PRINTS" id="PR00344">
    <property type="entry name" value="BCTRLSENSOR"/>
</dbReference>
<dbReference type="GO" id="GO:0009927">
    <property type="term" value="F:histidine phosphotransfer kinase activity"/>
    <property type="evidence" value="ECO:0007669"/>
    <property type="project" value="TreeGrafter"/>
</dbReference>
<dbReference type="PROSITE" id="PS50109">
    <property type="entry name" value="HIS_KIN"/>
    <property type="match status" value="1"/>
</dbReference>
<dbReference type="SMART" id="SM00387">
    <property type="entry name" value="HATPase_c"/>
    <property type="match status" value="1"/>
</dbReference>
<keyword evidence="6" id="KW-0808">Transferase</keyword>
<dbReference type="GO" id="GO:0005886">
    <property type="term" value="C:plasma membrane"/>
    <property type="evidence" value="ECO:0007669"/>
    <property type="project" value="UniProtKB-SubCell"/>
</dbReference>
<evidence type="ECO:0000256" key="8">
    <source>
        <dbReference type="ARBA" id="ARBA00022777"/>
    </source>
</evidence>
<keyword evidence="13" id="KW-0812">Transmembrane</keyword>
<dbReference type="InterPro" id="IPR003594">
    <property type="entry name" value="HATPase_dom"/>
</dbReference>
<keyword evidence="13" id="KW-1133">Transmembrane helix</keyword>
<keyword evidence="11 13" id="KW-0472">Membrane</keyword>
<feature type="coiled-coil region" evidence="12">
    <location>
        <begin position="62"/>
        <end position="114"/>
    </location>
</feature>
<dbReference type="EMBL" id="DXEZ01000323">
    <property type="protein sequence ID" value="HIX55626.1"/>
    <property type="molecule type" value="Genomic_DNA"/>
</dbReference>
<evidence type="ECO:0000256" key="13">
    <source>
        <dbReference type="SAM" id="Phobius"/>
    </source>
</evidence>
<keyword evidence="7" id="KW-0547">Nucleotide-binding</keyword>
<dbReference type="SUPFAM" id="SSF47384">
    <property type="entry name" value="Homodimeric domain of signal transducing histidine kinase"/>
    <property type="match status" value="1"/>
</dbReference>
<evidence type="ECO:0000256" key="9">
    <source>
        <dbReference type="ARBA" id="ARBA00022840"/>
    </source>
</evidence>
<evidence type="ECO:0000256" key="3">
    <source>
        <dbReference type="ARBA" id="ARBA00012438"/>
    </source>
</evidence>
<evidence type="ECO:0000256" key="2">
    <source>
        <dbReference type="ARBA" id="ARBA00004236"/>
    </source>
</evidence>
<dbReference type="Pfam" id="PF00512">
    <property type="entry name" value="HisKA"/>
    <property type="match status" value="1"/>
</dbReference>
<dbReference type="AlphaFoldDB" id="A0A9D1WAJ1"/>
<keyword evidence="9" id="KW-0067">ATP-binding</keyword>
<dbReference type="FunFam" id="3.30.565.10:FF:000023">
    <property type="entry name" value="PAS domain-containing sensor histidine kinase"/>
    <property type="match status" value="1"/>
</dbReference>
<evidence type="ECO:0000313" key="16">
    <source>
        <dbReference type="Proteomes" id="UP000824156"/>
    </source>
</evidence>
<dbReference type="PANTHER" id="PTHR43047">
    <property type="entry name" value="TWO-COMPONENT HISTIDINE PROTEIN KINASE"/>
    <property type="match status" value="1"/>
</dbReference>
<feature type="transmembrane region" description="Helical" evidence="13">
    <location>
        <begin position="345"/>
        <end position="369"/>
    </location>
</feature>
<evidence type="ECO:0000256" key="4">
    <source>
        <dbReference type="ARBA" id="ARBA00022475"/>
    </source>
</evidence>
<dbReference type="Proteomes" id="UP000824156">
    <property type="component" value="Unassembled WGS sequence"/>
</dbReference>
<organism evidence="15 16">
    <name type="scientific">Candidatus Sphingobacterium stercoripullorum</name>
    <dbReference type="NCBI Taxonomy" id="2838759"/>
    <lineage>
        <taxon>Bacteria</taxon>
        <taxon>Pseudomonadati</taxon>
        <taxon>Bacteroidota</taxon>
        <taxon>Sphingobacteriia</taxon>
        <taxon>Sphingobacteriales</taxon>
        <taxon>Sphingobacteriaceae</taxon>
        <taxon>Sphingobacterium</taxon>
    </lineage>
</organism>
<sequence length="603" mass="69755">MKKRSITLIIWLMSIALLGVMAMQYYFIHQTYHQKSLLFDESVNASLSAVAGRLERREVLKYAELQQEASLIKHQIEQEKQKNLSEQLRMQRQIEEYRMLQYEHEQEFKKAENQLKEIYPNSTRINNSFYETYIGQPRFRNLVGAKIIESMREDGLIENYVEIYAKEEVTRMESKDDSVRYVIVHLDPIFKQPSTYSIETLSPERDAELDQKIEELEAQLKRNMAKNVIEHIGSIGGKRTDLMEDMALTFELSKRPLRDRVDVDYLEKEIIDELSRRNIQAPFNLEVRSPNKVIYTISTKPQANKNSKIHTYTTELFQGDLGSAPGMLTIHFPNKRMIIADNMSYLFLPMAALLILLIGSYAYTLSIIFKQKKISEMKTDFINNMTHEFKTPVATIMIASESLKDEEIAQDKNRVERLANIIYDENVRLGNHIERVLNIAKLEKQNLKINKEPIEINALVKGVLESMQLQLQKADGQFHLALNATKDTIIGDELHLSNVLFNLVDNAIKYSSKTPDITVSTNNQKNGIHIMVRDKGIGMSKDQSERIFDQFYRIPTGNIHNVKGFGLGLSYVQDIIKQLNGTIHVKSEKNKGTQFDIWLPQKN</sequence>
<evidence type="ECO:0000256" key="12">
    <source>
        <dbReference type="SAM" id="Coils"/>
    </source>
</evidence>
<evidence type="ECO:0000256" key="1">
    <source>
        <dbReference type="ARBA" id="ARBA00000085"/>
    </source>
</evidence>
<dbReference type="SMART" id="SM00388">
    <property type="entry name" value="HisKA"/>
    <property type="match status" value="1"/>
</dbReference>
<reference evidence="15" key="2">
    <citation type="submission" date="2021-04" db="EMBL/GenBank/DDBJ databases">
        <authorList>
            <person name="Gilroy R."/>
        </authorList>
    </citation>
    <scope>NUCLEOTIDE SEQUENCE</scope>
    <source>
        <strain evidence="15">1719</strain>
    </source>
</reference>
<evidence type="ECO:0000313" key="15">
    <source>
        <dbReference type="EMBL" id="HIX55626.1"/>
    </source>
</evidence>
<protein>
    <recommendedName>
        <fullName evidence="3">histidine kinase</fullName>
        <ecNumber evidence="3">2.7.13.3</ecNumber>
    </recommendedName>
</protein>
<keyword evidence="4" id="KW-1003">Cell membrane</keyword>
<dbReference type="GO" id="GO:0000155">
    <property type="term" value="F:phosphorelay sensor kinase activity"/>
    <property type="evidence" value="ECO:0007669"/>
    <property type="project" value="InterPro"/>
</dbReference>
<dbReference type="InterPro" id="IPR036097">
    <property type="entry name" value="HisK_dim/P_sf"/>
</dbReference>
<name>A0A9D1WAJ1_9SPHI</name>
<evidence type="ECO:0000256" key="7">
    <source>
        <dbReference type="ARBA" id="ARBA00022741"/>
    </source>
</evidence>
<keyword evidence="10" id="KW-0902">Two-component regulatory system</keyword>
<dbReference type="CDD" id="cd00082">
    <property type="entry name" value="HisKA"/>
    <property type="match status" value="1"/>
</dbReference>
<dbReference type="EC" id="2.7.13.3" evidence="3"/>
<reference evidence="15" key="1">
    <citation type="journal article" date="2021" name="PeerJ">
        <title>Extensive microbial diversity within the chicken gut microbiome revealed by metagenomics and culture.</title>
        <authorList>
            <person name="Gilroy R."/>
            <person name="Ravi A."/>
            <person name="Getino M."/>
            <person name="Pursley I."/>
            <person name="Horton D.L."/>
            <person name="Alikhan N.F."/>
            <person name="Baker D."/>
            <person name="Gharbi K."/>
            <person name="Hall N."/>
            <person name="Watson M."/>
            <person name="Adriaenssens E.M."/>
            <person name="Foster-Nyarko E."/>
            <person name="Jarju S."/>
            <person name="Secka A."/>
            <person name="Antonio M."/>
            <person name="Oren A."/>
            <person name="Chaudhuri R.R."/>
            <person name="La Ragione R."/>
            <person name="Hildebrand F."/>
            <person name="Pallen M.J."/>
        </authorList>
    </citation>
    <scope>NUCLEOTIDE SEQUENCE</scope>
    <source>
        <strain evidence="15">1719</strain>
    </source>
</reference>
<comment type="subcellular location">
    <subcellularLocation>
        <location evidence="2">Cell membrane</location>
    </subcellularLocation>
</comment>
<dbReference type="Pfam" id="PF02518">
    <property type="entry name" value="HATPase_c"/>
    <property type="match status" value="1"/>
</dbReference>
<dbReference type="InterPro" id="IPR036890">
    <property type="entry name" value="HATPase_C_sf"/>
</dbReference>
<evidence type="ECO:0000256" key="6">
    <source>
        <dbReference type="ARBA" id="ARBA00022679"/>
    </source>
</evidence>
<gene>
    <name evidence="15" type="ORF">H9853_11450</name>
</gene>
<dbReference type="PANTHER" id="PTHR43047:SF72">
    <property type="entry name" value="OSMOSENSING HISTIDINE PROTEIN KINASE SLN1"/>
    <property type="match status" value="1"/>
</dbReference>
<keyword evidence="8 15" id="KW-0418">Kinase</keyword>
<feature type="domain" description="Histidine kinase" evidence="14">
    <location>
        <begin position="384"/>
        <end position="603"/>
    </location>
</feature>
<evidence type="ECO:0000256" key="11">
    <source>
        <dbReference type="ARBA" id="ARBA00023136"/>
    </source>
</evidence>
<dbReference type="InterPro" id="IPR004358">
    <property type="entry name" value="Sig_transdc_His_kin-like_C"/>
</dbReference>
<dbReference type="Gene3D" id="1.10.287.130">
    <property type="match status" value="1"/>
</dbReference>